<dbReference type="EMBL" id="BSXG01000009">
    <property type="protein sequence ID" value="GME23850.1"/>
    <property type="molecule type" value="Genomic_DNA"/>
</dbReference>
<evidence type="ECO:0000313" key="2">
    <source>
        <dbReference type="Proteomes" id="UP001165186"/>
    </source>
</evidence>
<comment type="caution">
    <text evidence="1">The sequence shown here is derived from an EMBL/GenBank/DDBJ whole genome shotgun (WGS) entry which is preliminary data.</text>
</comment>
<organism evidence="1 2">
    <name type="scientific">Neofusicoccum parvum</name>
    <dbReference type="NCBI Taxonomy" id="310453"/>
    <lineage>
        <taxon>Eukaryota</taxon>
        <taxon>Fungi</taxon>
        <taxon>Dikarya</taxon>
        <taxon>Ascomycota</taxon>
        <taxon>Pezizomycotina</taxon>
        <taxon>Dothideomycetes</taxon>
        <taxon>Dothideomycetes incertae sedis</taxon>
        <taxon>Botryosphaeriales</taxon>
        <taxon>Botryosphaeriaceae</taxon>
        <taxon>Neofusicoccum</taxon>
    </lineage>
</organism>
<protein>
    <submittedName>
        <fullName evidence="1">Uncharacterized protein</fullName>
    </submittedName>
</protein>
<dbReference type="Proteomes" id="UP001165186">
    <property type="component" value="Unassembled WGS sequence"/>
</dbReference>
<gene>
    <name evidence="1" type="primary">g8585</name>
    <name evidence="1" type="ORF">NpPPO83_00008585</name>
</gene>
<accession>A0ACB5RTI2</accession>
<keyword evidence="2" id="KW-1185">Reference proteome</keyword>
<evidence type="ECO:0000313" key="1">
    <source>
        <dbReference type="EMBL" id="GME23850.1"/>
    </source>
</evidence>
<sequence length="180" mass="19066">MSHFSLSTTCSSPTASTSISSPPYSPGPPTSSTLSPPSSLSATSANQRLHARWAPLSEHGLPRSSSTSARSHRFASPATTPSPSPSPSPSPPIPDTAHSQRQPSPAPRREPAPTMPHAASSSPPSSQAADEKGRADETALRRLGRSVGRGLRRCSSCFRRRPMGPEEVEEVPGPRHWSEY</sequence>
<name>A0ACB5RTI2_9PEZI</name>
<reference evidence="1" key="1">
    <citation type="submission" date="2024-09" db="EMBL/GenBank/DDBJ databases">
        <title>Draft Genome Sequences of Neofusicoccum parvum.</title>
        <authorList>
            <person name="Ashida A."/>
            <person name="Camagna M."/>
            <person name="Tanaka A."/>
            <person name="Takemoto D."/>
        </authorList>
    </citation>
    <scope>NUCLEOTIDE SEQUENCE</scope>
    <source>
        <strain evidence="1">PPO83</strain>
    </source>
</reference>
<proteinExistence type="predicted"/>